<evidence type="ECO:0000313" key="16">
    <source>
        <dbReference type="Proteomes" id="UP000625711"/>
    </source>
</evidence>
<dbReference type="PANTHER" id="PTHR11309:SF23">
    <property type="entry name" value="FRIZZLED-4"/>
    <property type="match status" value="1"/>
</dbReference>
<comment type="subcellular location">
    <subcellularLocation>
        <location evidence="1">Membrane</location>
        <topology evidence="1">Multi-pass membrane protein</topology>
    </subcellularLocation>
</comment>
<dbReference type="Proteomes" id="UP000625711">
    <property type="component" value="Unassembled WGS sequence"/>
</dbReference>
<dbReference type="PRINTS" id="PR00489">
    <property type="entry name" value="FRIZZLED"/>
</dbReference>
<feature type="domain" description="FZ" evidence="13">
    <location>
        <begin position="30"/>
        <end position="147"/>
    </location>
</feature>
<accession>A0A834ITA4</accession>
<keyword evidence="4 11" id="KW-0812">Transmembrane</keyword>
<dbReference type="GO" id="GO:0017147">
    <property type="term" value="F:Wnt-protein binding"/>
    <property type="evidence" value="ECO:0007669"/>
    <property type="project" value="TreeGrafter"/>
</dbReference>
<evidence type="ECO:0000313" key="15">
    <source>
        <dbReference type="EMBL" id="KAF7279327.1"/>
    </source>
</evidence>
<evidence type="ECO:0000259" key="13">
    <source>
        <dbReference type="PROSITE" id="PS50038"/>
    </source>
</evidence>
<comment type="caution">
    <text evidence="15">The sequence shown here is derived from an EMBL/GenBank/DDBJ whole genome shotgun (WGS) entry which is preliminary data.</text>
</comment>
<dbReference type="EMBL" id="JAACXV010000369">
    <property type="protein sequence ID" value="KAF7279327.1"/>
    <property type="molecule type" value="Genomic_DNA"/>
</dbReference>
<evidence type="ECO:0000256" key="9">
    <source>
        <dbReference type="PROSITE-ProRule" id="PRU00090"/>
    </source>
</evidence>
<comment type="caution">
    <text evidence="9">Lacks conserved residue(s) required for the propagation of feature annotation.</text>
</comment>
<dbReference type="InterPro" id="IPR036790">
    <property type="entry name" value="Frizzled_dom_sf"/>
</dbReference>
<sequence length="552" mass="61635">MFAIGFVLNLGLLQILSMRGVRTEPLLRTCEPIRVDMCRGLGYNMTGMPNLNGNDVLQQEADYNLKSFSPLIEFGCSQHLKLFLCSVYVPMCTEKVANPIGPCRGLCENVKSLCFPVLQSFGFPWPEALNCSRFPRENNHEHMCMEGPKNRVDVTAPVQPTVRKYDCNQQNIRNGASGCAQSGCSNNGMFDEADKKIAVLWITVWALFCIAASLASALTLMLGGGKVRASPLVSLALCYFLVGAGWTLSTFSNKSESSCSTPIPIGLNNEDGLPNIICAFVFLLLYYFGMAANVWWVCLCVWWLARAGFSWTQEKLRGLSSALHVCAWGCPAMQTVAALVRRDVDSDELTGTCFIGNKNMSTLLYLVLLPYFVYFVAGSFTLTIGWIIVLKKPKVSSSAVSVPLTQGPPRKERDFLGALASLYAVSTFCVMASFYIEYENREKWMKGEQRPSIWFFLFLRYFMSLFVGVSSIFWIWSTKSAQVWRSVLKRLGPRSQPSKNPPTVLRYPLSHHSGMMVSNTNMNSVSRQSSRVHTHRKSTRTHHLRSGGETII</sequence>
<feature type="disulfide bond" evidence="9">
    <location>
        <begin position="103"/>
        <end position="144"/>
    </location>
</feature>
<dbReference type="Pfam" id="PF01534">
    <property type="entry name" value="Frizzled"/>
    <property type="match status" value="1"/>
</dbReference>
<dbReference type="GO" id="GO:0060070">
    <property type="term" value="P:canonical Wnt signaling pathway"/>
    <property type="evidence" value="ECO:0007669"/>
    <property type="project" value="TreeGrafter"/>
</dbReference>
<dbReference type="InterPro" id="IPR017981">
    <property type="entry name" value="GPCR_2-like_7TM"/>
</dbReference>
<dbReference type="SUPFAM" id="SSF63501">
    <property type="entry name" value="Frizzled cysteine-rich domain"/>
    <property type="match status" value="1"/>
</dbReference>
<feature type="transmembrane region" description="Helical" evidence="11">
    <location>
        <begin position="198"/>
        <end position="220"/>
    </location>
</feature>
<reference evidence="15" key="1">
    <citation type="submission" date="2020-08" db="EMBL/GenBank/DDBJ databases">
        <title>Genome sequencing and assembly of the red palm weevil Rhynchophorus ferrugineus.</title>
        <authorList>
            <person name="Dias G.B."/>
            <person name="Bergman C.M."/>
            <person name="Manee M."/>
        </authorList>
    </citation>
    <scope>NUCLEOTIDE SEQUENCE</scope>
    <source>
        <strain evidence="15">AA-2017</strain>
        <tissue evidence="15">Whole larva</tissue>
    </source>
</reference>
<evidence type="ECO:0000256" key="8">
    <source>
        <dbReference type="ARBA" id="ARBA00023170"/>
    </source>
</evidence>
<organism evidence="15 16">
    <name type="scientific">Rhynchophorus ferrugineus</name>
    <name type="common">Red palm weevil</name>
    <name type="synonym">Curculio ferrugineus</name>
    <dbReference type="NCBI Taxonomy" id="354439"/>
    <lineage>
        <taxon>Eukaryota</taxon>
        <taxon>Metazoa</taxon>
        <taxon>Ecdysozoa</taxon>
        <taxon>Arthropoda</taxon>
        <taxon>Hexapoda</taxon>
        <taxon>Insecta</taxon>
        <taxon>Pterygota</taxon>
        <taxon>Neoptera</taxon>
        <taxon>Endopterygota</taxon>
        <taxon>Coleoptera</taxon>
        <taxon>Polyphaga</taxon>
        <taxon>Cucujiformia</taxon>
        <taxon>Curculionidae</taxon>
        <taxon>Dryophthorinae</taxon>
        <taxon>Rhynchophorus</taxon>
    </lineage>
</organism>
<dbReference type="Pfam" id="PF01392">
    <property type="entry name" value="Fz"/>
    <property type="match status" value="1"/>
</dbReference>
<keyword evidence="3" id="KW-0217">Developmental protein</keyword>
<dbReference type="PROSITE" id="PS50038">
    <property type="entry name" value="FZ"/>
    <property type="match status" value="1"/>
</dbReference>
<proteinExistence type="inferred from homology"/>
<dbReference type="GO" id="GO:0042813">
    <property type="term" value="F:Wnt receptor activity"/>
    <property type="evidence" value="ECO:0007669"/>
    <property type="project" value="TreeGrafter"/>
</dbReference>
<feature type="compositionally biased region" description="Basic residues" evidence="10">
    <location>
        <begin position="530"/>
        <end position="545"/>
    </location>
</feature>
<evidence type="ECO:0000256" key="5">
    <source>
        <dbReference type="ARBA" id="ARBA00022989"/>
    </source>
</evidence>
<dbReference type="SMART" id="SM00063">
    <property type="entry name" value="FRI"/>
    <property type="match status" value="1"/>
</dbReference>
<dbReference type="InterPro" id="IPR020067">
    <property type="entry name" value="Frizzled_dom"/>
</dbReference>
<evidence type="ECO:0008006" key="17">
    <source>
        <dbReference type="Google" id="ProtNLM"/>
    </source>
</evidence>
<evidence type="ECO:0000256" key="4">
    <source>
        <dbReference type="ARBA" id="ARBA00022692"/>
    </source>
</evidence>
<dbReference type="PROSITE" id="PS50261">
    <property type="entry name" value="G_PROTEIN_RECEP_F2_4"/>
    <property type="match status" value="1"/>
</dbReference>
<evidence type="ECO:0000256" key="2">
    <source>
        <dbReference type="ARBA" id="ARBA00008077"/>
    </source>
</evidence>
<dbReference type="PANTHER" id="PTHR11309">
    <property type="entry name" value="FRIZZLED"/>
    <property type="match status" value="1"/>
</dbReference>
<keyword evidence="16" id="KW-1185">Reference proteome</keyword>
<feature type="domain" description="G-protein coupled receptors family 2 profile 2" evidence="14">
    <location>
        <begin position="195"/>
        <end position="475"/>
    </location>
</feature>
<dbReference type="Gene3D" id="1.20.1070.10">
    <property type="entry name" value="Rhodopsin 7-helix transmembrane proteins"/>
    <property type="match status" value="1"/>
</dbReference>
<dbReference type="GO" id="GO:0005886">
    <property type="term" value="C:plasma membrane"/>
    <property type="evidence" value="ECO:0007669"/>
    <property type="project" value="TreeGrafter"/>
</dbReference>
<protein>
    <recommendedName>
        <fullName evidence="17">Frizzled-4</fullName>
    </recommendedName>
</protein>
<feature type="disulfide bond" evidence="9">
    <location>
        <begin position="107"/>
        <end position="131"/>
    </location>
</feature>
<keyword evidence="7 9" id="KW-1015">Disulfide bond</keyword>
<dbReference type="OrthoDB" id="5959102at2759"/>
<keyword evidence="12" id="KW-0732">Signal</keyword>
<comment type="similarity">
    <text evidence="2">Belongs to the G-protein coupled receptor Fz/Smo family.</text>
</comment>
<feature type="transmembrane region" description="Helical" evidence="11">
    <location>
        <begin position="363"/>
        <end position="389"/>
    </location>
</feature>
<feature type="chain" id="PRO_5032853624" description="Frizzled-4" evidence="12">
    <location>
        <begin position="24"/>
        <end position="552"/>
    </location>
</feature>
<evidence type="ECO:0000256" key="7">
    <source>
        <dbReference type="ARBA" id="ARBA00023157"/>
    </source>
</evidence>
<dbReference type="AlphaFoldDB" id="A0A834ITA4"/>
<feature type="disulfide bond" evidence="9">
    <location>
        <begin position="76"/>
        <end position="114"/>
    </location>
</feature>
<dbReference type="SMART" id="SM01330">
    <property type="entry name" value="Frizzled"/>
    <property type="match status" value="1"/>
</dbReference>
<dbReference type="GO" id="GO:0035567">
    <property type="term" value="P:non-canonical Wnt signaling pathway"/>
    <property type="evidence" value="ECO:0007669"/>
    <property type="project" value="TreeGrafter"/>
</dbReference>
<evidence type="ECO:0000256" key="12">
    <source>
        <dbReference type="SAM" id="SignalP"/>
    </source>
</evidence>
<evidence type="ECO:0000259" key="14">
    <source>
        <dbReference type="PROSITE" id="PS50261"/>
    </source>
</evidence>
<feature type="transmembrane region" description="Helical" evidence="11">
    <location>
        <begin position="457"/>
        <end position="476"/>
    </location>
</feature>
<evidence type="ECO:0000256" key="1">
    <source>
        <dbReference type="ARBA" id="ARBA00004141"/>
    </source>
</evidence>
<feature type="transmembrane region" description="Helical" evidence="11">
    <location>
        <begin position="415"/>
        <end position="436"/>
    </location>
</feature>
<dbReference type="InterPro" id="IPR015526">
    <property type="entry name" value="Frizzled/SFRP"/>
</dbReference>
<feature type="signal peptide" evidence="12">
    <location>
        <begin position="1"/>
        <end position="23"/>
    </location>
</feature>
<evidence type="ECO:0000256" key="3">
    <source>
        <dbReference type="ARBA" id="ARBA00022473"/>
    </source>
</evidence>
<dbReference type="FunFam" id="1.10.2000.10:FF:000037">
    <property type="match status" value="1"/>
</dbReference>
<keyword evidence="5 11" id="KW-1133">Transmembrane helix</keyword>
<feature type="region of interest" description="Disordered" evidence="10">
    <location>
        <begin position="529"/>
        <end position="552"/>
    </location>
</feature>
<keyword evidence="6 11" id="KW-0472">Membrane</keyword>
<evidence type="ECO:0000256" key="10">
    <source>
        <dbReference type="SAM" id="MobiDB-lite"/>
    </source>
</evidence>
<keyword evidence="8" id="KW-0675">Receptor</keyword>
<name>A0A834ITA4_RHYFE</name>
<evidence type="ECO:0000256" key="11">
    <source>
        <dbReference type="SAM" id="Phobius"/>
    </source>
</evidence>
<evidence type="ECO:0000256" key="6">
    <source>
        <dbReference type="ARBA" id="ARBA00023136"/>
    </source>
</evidence>
<dbReference type="Gene3D" id="1.10.2000.10">
    <property type="entry name" value="Frizzled cysteine-rich domain"/>
    <property type="match status" value="1"/>
</dbReference>
<feature type="transmembrane region" description="Helical" evidence="11">
    <location>
        <begin position="232"/>
        <end position="252"/>
    </location>
</feature>
<dbReference type="InterPro" id="IPR000539">
    <property type="entry name" value="Frizzled/Smoothened_7TM"/>
</dbReference>
<gene>
    <name evidence="15" type="ORF">GWI33_007418</name>
</gene>
<feature type="transmembrane region" description="Helical" evidence="11">
    <location>
        <begin position="272"/>
        <end position="305"/>
    </location>
</feature>